<reference evidence="2 3" key="2">
    <citation type="journal article" date="2016" name="Genome Announc.">
        <title>Permanent Draft Genome Sequences for Two Variants of Frankia sp. Strain CpI1, the First Frankia Strain Isolated from Root Nodules of Comptonia peregrina.</title>
        <authorList>
            <person name="Oshone R."/>
            <person name="Hurst S.G.IV."/>
            <person name="Abebe-Akele F."/>
            <person name="Simpson S."/>
            <person name="Morris K."/>
            <person name="Thomas W.K."/>
            <person name="Tisa L.S."/>
        </authorList>
    </citation>
    <scope>NUCLEOTIDE SEQUENCE [LARGE SCALE GENOMIC DNA]</scope>
    <source>
        <strain evidence="3">CpI1-S</strain>
    </source>
</reference>
<keyword evidence="1" id="KW-1133">Transmembrane helix</keyword>
<reference evidence="3" key="1">
    <citation type="submission" date="2015-02" db="EMBL/GenBank/DDBJ databases">
        <title>Draft Genome of Frankia sp. CpI1-S.</title>
        <authorList>
            <person name="Oshone R.T."/>
            <person name="Ngom M."/>
            <person name="Ghodhbane-Gtari F."/>
            <person name="Gtari M."/>
            <person name="Morris K."/>
            <person name="Thomas K."/>
            <person name="Sen A."/>
            <person name="Tisa L.S."/>
        </authorList>
    </citation>
    <scope>NUCLEOTIDE SEQUENCE [LARGE SCALE GENOMIC DNA]</scope>
    <source>
        <strain evidence="3">CpI1-S</strain>
    </source>
</reference>
<dbReference type="RefSeq" id="WP_052681378.1">
    <property type="nucleotide sequence ID" value="NZ_JYFN01000050.1"/>
</dbReference>
<keyword evidence="1" id="KW-0812">Transmembrane</keyword>
<dbReference type="PATRIC" id="fig|1502723.3.peg.4844"/>
<dbReference type="Proteomes" id="UP000032545">
    <property type="component" value="Unassembled WGS sequence"/>
</dbReference>
<protein>
    <submittedName>
        <fullName evidence="2">Uncharacterized protein</fullName>
    </submittedName>
</protein>
<dbReference type="EMBL" id="JYFN01000050">
    <property type="protein sequence ID" value="KJE20816.1"/>
    <property type="molecule type" value="Genomic_DNA"/>
</dbReference>
<accession>A0A0D8B9G1</accession>
<keyword evidence="1" id="KW-0472">Membrane</keyword>
<keyword evidence="3" id="KW-1185">Reference proteome</keyword>
<sequence>MTVEGRISPLFYLAGILSAQFVDTHGKVGVIIATGCYTVVALIWIVPDRRIGRRAAREFGAPD</sequence>
<evidence type="ECO:0000256" key="1">
    <source>
        <dbReference type="SAM" id="Phobius"/>
    </source>
</evidence>
<evidence type="ECO:0000313" key="2">
    <source>
        <dbReference type="EMBL" id="KJE20816.1"/>
    </source>
</evidence>
<dbReference type="AlphaFoldDB" id="A0A0D8B9G1"/>
<organism evidence="2 3">
    <name type="scientific">Frankia torreyi</name>
    <dbReference type="NCBI Taxonomy" id="1856"/>
    <lineage>
        <taxon>Bacteria</taxon>
        <taxon>Bacillati</taxon>
        <taxon>Actinomycetota</taxon>
        <taxon>Actinomycetes</taxon>
        <taxon>Frankiales</taxon>
        <taxon>Frankiaceae</taxon>
        <taxon>Frankia</taxon>
    </lineage>
</organism>
<name>A0A0D8B9G1_9ACTN</name>
<gene>
    <name evidence="2" type="ORF">FF36_04864</name>
</gene>
<proteinExistence type="predicted"/>
<feature type="transmembrane region" description="Helical" evidence="1">
    <location>
        <begin position="28"/>
        <end position="47"/>
    </location>
</feature>
<comment type="caution">
    <text evidence="2">The sequence shown here is derived from an EMBL/GenBank/DDBJ whole genome shotgun (WGS) entry which is preliminary data.</text>
</comment>
<evidence type="ECO:0000313" key="3">
    <source>
        <dbReference type="Proteomes" id="UP000032545"/>
    </source>
</evidence>